<reference evidence="6 7" key="1">
    <citation type="journal article" date="2020" name="bioRxiv">
        <title>Sequence and annotation of 42 cannabis genomes reveals extensive copy number variation in cannabinoid synthesis and pathogen resistance genes.</title>
        <authorList>
            <person name="Mckernan K.J."/>
            <person name="Helbert Y."/>
            <person name="Kane L.T."/>
            <person name="Ebling H."/>
            <person name="Zhang L."/>
            <person name="Liu B."/>
            <person name="Eaton Z."/>
            <person name="Mclaughlin S."/>
            <person name="Kingan S."/>
            <person name="Baybayan P."/>
            <person name="Concepcion G."/>
            <person name="Jordan M."/>
            <person name="Riva A."/>
            <person name="Barbazuk W."/>
            <person name="Harkins T."/>
        </authorList>
    </citation>
    <scope>NUCLEOTIDE SEQUENCE [LARGE SCALE GENOMIC DNA]</scope>
    <source>
        <strain evidence="7">cv. Jamaican Lion 4</strain>
        <tissue evidence="6">Leaf</tissue>
    </source>
</reference>
<feature type="domain" description="NAB" evidence="5">
    <location>
        <begin position="78"/>
        <end position="158"/>
    </location>
</feature>
<dbReference type="GO" id="GO:0005886">
    <property type="term" value="C:plasma membrane"/>
    <property type="evidence" value="ECO:0007669"/>
    <property type="project" value="TreeGrafter"/>
</dbReference>
<dbReference type="PANTHER" id="PTHR32258:SF6">
    <property type="entry name" value="PROTEIN NETWORKED 1A"/>
    <property type="match status" value="1"/>
</dbReference>
<evidence type="ECO:0000259" key="5">
    <source>
        <dbReference type="PROSITE" id="PS51774"/>
    </source>
</evidence>
<feature type="coiled-coil region" evidence="3">
    <location>
        <begin position="624"/>
        <end position="959"/>
    </location>
</feature>
<protein>
    <recommendedName>
        <fullName evidence="5">NAB domain-containing protein</fullName>
    </recommendedName>
</protein>
<feature type="region of interest" description="Disordered" evidence="4">
    <location>
        <begin position="1621"/>
        <end position="1643"/>
    </location>
</feature>
<comment type="caution">
    <text evidence="6">The sequence shown here is derived from an EMBL/GenBank/DDBJ whole genome shotgun (WGS) entry which is preliminary data.</text>
</comment>
<dbReference type="Proteomes" id="UP000525078">
    <property type="component" value="Unassembled WGS sequence"/>
</dbReference>
<dbReference type="InterPro" id="IPR051861">
    <property type="entry name" value="NET_actin-binding_domain"/>
</dbReference>
<feature type="coiled-coil region" evidence="3">
    <location>
        <begin position="1245"/>
        <end position="1363"/>
    </location>
</feature>
<evidence type="ECO:0000256" key="2">
    <source>
        <dbReference type="ARBA" id="ARBA00038006"/>
    </source>
</evidence>
<sequence length="1931" mass="221647">MLCFHFNGGFACLFNKPITGFIHRVSIWICSEVSDFISLNDLLFRYKDHPHIRSRPYLWLVLAGVMGTLLHSESRRLYSWWWDSHISPKNSKWLQENLTDMDAKVKSMIKLIEEDADSFARRAEMYYKKRPELMKLVEEFYRAYRALAERYDHATVELRHAHRTMQEAFPNQLPYALGDESQSNSSAGPEVEPHTPEMPHPIRALLDPDDLHKDALGLSSTNLFTLKSNGGNLEDSDLGINKRGLKQLHEMFNSGGAATESPKVGDKKTKKGQMLSVAEESGQNFDCVSQISNGNQKLKNQVLFESERASKAETEVQSLKKTLAKVQAEKDTLLFQYQQNVEKLSNMDRELKHAQQDAGLLDERATKAEIEINILKESLSELETERDAGLLQFNQCLEKISSLENLLSQAQEEGKGQSERAQRAEAECQNLNQELCRLEAEKEAGLVQYKYCLEKISILESKLSLAEENARLLNEQIERAEAEVEALKKAVAGLNEEKEAAALQYKQCMEIIAMMEAEISQAQANVERLNNEILMGAARLKSAEEQCVQLETSNQTLQSEADDLLQKISRKDQQLTEKNDELNKFQTLMQEEHSKFLQVEATLQALQKLHSESQEDQRALALDLKNGLQMLNDLEVRKRSMEDEMERVKEENRNLSELNLSSNLSQQNLQEEIFSLKEMKQKLEQEVARKEDQSDSLQQEIGHLNGELKSLTSRYQVILKQVDSVGLNPETLERSVKDLQEENLKLNEICKRDRDEKEALYEKMRDMGKLSTENAHLQGSLSGLNLELEDLRDKVMKLQESSNFLQGEKSTLVTEKAALLSQLQIVTENMQRLSEKNTLLENSLSGAKLELEELRLKSKSLEEMCQMLNNEKSNLLNERSTLVSQLENVEKRLGKLEKRFSKLEEKYTDLEKDKESTVHQVEELRSSLLVEKQEHSSYMQSTEARLAGLQYDVHILQEESRLGKKEFEEELDRAVNAQIEIFILQKFIEDLEEKNFCLLLECQKHVEASKFSDKLISELESENLEQQVEAEFLVSEIEKLKLGIKLVLKALQIEPDHGNDKKFDQEHVSVRCILDNIRNLKSSISRSEDEEQRLLVENSVVSTFLQQFRDSVVELESEKQTLEQVIGAIRGQSNKLQNDKQELLDMNAKLRLEVSKKEHQEEVLKVELGTLHVKMENLEGAYFSLREQNSKVLEENRSLLKKLLDLKEEKDFLAEESDVILHEAISLNILSLVLESFTVEKATELKELSENLNSLCKVNNDIREESRMLRQKLENKEAENAHLSESVEMLGKELHEGRDLNDQLSLQLLTEKDFLEQKTAELSETEQNLKVTEDLNVKLSKTVEELKMECEELKFNRDILAEKILEVTEDSCNQKKEIENLRGVNETLEVKMGMLCKEIEECRIKEENLSSELQEKSNDFELWEAEAASFYFDLQISAVREVLLENKVHELIEVCDNLENESSAKSLEIDQIKNKVNFLESQVGCLEAKLTAYVPAIASLRENVTSLEHSAQLKTKLLAVGNHAQKGVKTNHLCEESCEEIKEDKTVEIPDGLLDLQEMQDSIKAVERATVEEMEKLSTEAVEKAMEEEVERLAVQDSLNNHIRAAAESEEAEELRLSGVTMKEEDNTNEKTKRNNVSFGNNAKKSKAENGILMKDIQLDQVSDSSLYGRSRRKNGETDEQMLELWETTEKDCSQDKPIALNLASEPSQAVTRRRSYREQKFRNSTSKAQVEKELGIDKMELSFDRLQNQENNRGKILERLVSDSQKLTNLQRSVQDLKKKMEINKRSNKVNYAEFEMVQRQLLEVEEAVVQLGDVNDQLTRDVEEESPSSFDGKNSVESEEVGHVQRKRVTEQARKGAEKIGQLQFEVQNIQYILLKLEDEHKTKGKTNRFAESKTGVLLRDFIYSSKKTRQRRKKGCFCGCSRPSTRED</sequence>
<feature type="coiled-coil region" evidence="3">
    <location>
        <begin position="1399"/>
        <end position="1489"/>
    </location>
</feature>
<evidence type="ECO:0000256" key="3">
    <source>
        <dbReference type="SAM" id="Coils"/>
    </source>
</evidence>
<organism evidence="6 7">
    <name type="scientific">Cannabis sativa</name>
    <name type="common">Hemp</name>
    <name type="synonym">Marijuana</name>
    <dbReference type="NCBI Taxonomy" id="3483"/>
    <lineage>
        <taxon>Eukaryota</taxon>
        <taxon>Viridiplantae</taxon>
        <taxon>Streptophyta</taxon>
        <taxon>Embryophyta</taxon>
        <taxon>Tracheophyta</taxon>
        <taxon>Spermatophyta</taxon>
        <taxon>Magnoliopsida</taxon>
        <taxon>eudicotyledons</taxon>
        <taxon>Gunneridae</taxon>
        <taxon>Pentapetalae</taxon>
        <taxon>rosids</taxon>
        <taxon>fabids</taxon>
        <taxon>Rosales</taxon>
        <taxon>Cannabaceae</taxon>
        <taxon>Cannabis</taxon>
    </lineage>
</organism>
<dbReference type="SUPFAM" id="SSF57997">
    <property type="entry name" value="Tropomyosin"/>
    <property type="match status" value="2"/>
</dbReference>
<dbReference type="Pfam" id="PF07765">
    <property type="entry name" value="KIP1"/>
    <property type="match status" value="1"/>
</dbReference>
<dbReference type="InterPro" id="IPR011684">
    <property type="entry name" value="NAB"/>
</dbReference>
<dbReference type="GO" id="GO:0051015">
    <property type="term" value="F:actin filament binding"/>
    <property type="evidence" value="ECO:0007669"/>
    <property type="project" value="TreeGrafter"/>
</dbReference>
<feature type="coiled-coil region" evidence="3">
    <location>
        <begin position="1761"/>
        <end position="1788"/>
    </location>
</feature>
<keyword evidence="1 3" id="KW-0175">Coiled coil</keyword>
<feature type="coiled-coil region" evidence="3">
    <location>
        <begin position="1077"/>
        <end position="1216"/>
    </location>
</feature>
<feature type="region of interest" description="Disordered" evidence="4">
    <location>
        <begin position="1826"/>
        <end position="1849"/>
    </location>
</feature>
<feature type="compositionally biased region" description="Basic and acidic residues" evidence="4">
    <location>
        <begin position="1836"/>
        <end position="1849"/>
    </location>
</feature>
<evidence type="ECO:0000313" key="7">
    <source>
        <dbReference type="Proteomes" id="UP000525078"/>
    </source>
</evidence>
<evidence type="ECO:0000313" key="6">
    <source>
        <dbReference type="EMBL" id="KAF4352887.1"/>
    </source>
</evidence>
<feature type="compositionally biased region" description="Basic and acidic residues" evidence="4">
    <location>
        <begin position="1622"/>
        <end position="1633"/>
    </location>
</feature>
<feature type="coiled-coil region" evidence="3">
    <location>
        <begin position="295"/>
        <end position="581"/>
    </location>
</feature>
<evidence type="ECO:0000256" key="1">
    <source>
        <dbReference type="ARBA" id="ARBA00023054"/>
    </source>
</evidence>
<accession>A0A7J6E393</accession>
<dbReference type="PANTHER" id="PTHR32258">
    <property type="entry name" value="PROTEIN NETWORKED 4A"/>
    <property type="match status" value="1"/>
</dbReference>
<feature type="region of interest" description="Disordered" evidence="4">
    <location>
        <begin position="177"/>
        <end position="198"/>
    </location>
</feature>
<feature type="region of interest" description="Disordered" evidence="4">
    <location>
        <begin position="1706"/>
        <end position="1727"/>
    </location>
</feature>
<dbReference type="PROSITE" id="PS51774">
    <property type="entry name" value="NAB"/>
    <property type="match status" value="1"/>
</dbReference>
<gene>
    <name evidence="6" type="ORF">F8388_002077</name>
</gene>
<comment type="similarity">
    <text evidence="2">Belongs to the NET family.</text>
</comment>
<evidence type="ECO:0000256" key="4">
    <source>
        <dbReference type="SAM" id="MobiDB-lite"/>
    </source>
</evidence>
<proteinExistence type="inferred from homology"/>
<dbReference type="EMBL" id="JAATIP010000304">
    <property type="protein sequence ID" value="KAF4352887.1"/>
    <property type="molecule type" value="Genomic_DNA"/>
</dbReference>
<name>A0A7J6E393_CANSA</name>